<evidence type="ECO:0000313" key="9">
    <source>
        <dbReference type="EMBL" id="SEA81213.1"/>
    </source>
</evidence>
<reference evidence="11 12" key="1">
    <citation type="submission" date="2016-10" db="EMBL/GenBank/DDBJ databases">
        <authorList>
            <person name="de Groot N.N."/>
        </authorList>
    </citation>
    <scope>NUCLEOTIDE SEQUENCE [LARGE SCALE GENOMIC DNA]</scope>
    <source>
        <strain evidence="10 12">NLAE-zl-C202</strain>
        <strain evidence="9 11">NLAE-zl-G339</strain>
    </source>
</reference>
<dbReference type="GeneID" id="69483759"/>
<evidence type="ECO:0000313" key="5">
    <source>
        <dbReference type="EMBL" id="KAB6420941.1"/>
    </source>
</evidence>
<reference evidence="15 16" key="3">
    <citation type="journal article" date="2019" name="Nat. Med.">
        <title>A library of human gut bacterial isolates paired with longitudinal multiomics data enables mechanistic microbiome research.</title>
        <authorList>
            <person name="Poyet M."/>
            <person name="Groussin M."/>
            <person name="Gibbons S.M."/>
            <person name="Avila-Pacheco J."/>
            <person name="Jiang X."/>
            <person name="Kearney S.M."/>
            <person name="Perrotta A.R."/>
            <person name="Berdy B."/>
            <person name="Zhao S."/>
            <person name="Lieberman T.D."/>
            <person name="Swanson P.K."/>
            <person name="Smith M."/>
            <person name="Roesemann S."/>
            <person name="Alexander J.E."/>
            <person name="Rich S.A."/>
            <person name="Livny J."/>
            <person name="Vlamakis H."/>
            <person name="Clish C."/>
            <person name="Bullock K."/>
            <person name="Deik A."/>
            <person name="Scott J."/>
            <person name="Pierce K.A."/>
            <person name="Xavier R.J."/>
            <person name="Alm E.J."/>
        </authorList>
    </citation>
    <scope>NUCLEOTIDE SEQUENCE [LARGE SCALE GENOMIC DNA]</scope>
    <source>
        <strain evidence="4 15">BIOML-A16</strain>
        <strain evidence="3 17">BIOML-A62</strain>
        <strain evidence="5 16">BIOML-A7</strain>
    </source>
</reference>
<dbReference type="Proteomes" id="UP000487596">
    <property type="component" value="Unassembled WGS sequence"/>
</dbReference>
<reference evidence="6" key="6">
    <citation type="submission" date="2023-08" db="EMBL/GenBank/DDBJ databases">
        <title>Mucin Metabolism Genes Underlie the Key Renovations of Bacteroides xylanisolvens Genomes in Captive Great Apes.</title>
        <authorList>
            <person name="Nishida A.H."/>
        </authorList>
    </citation>
    <scope>NUCLEOTIDE SEQUENCE</scope>
    <source>
        <strain evidence="6">P19.10B</strain>
    </source>
</reference>
<dbReference type="EMBL" id="FOUM01000003">
    <property type="protein sequence ID" value="SFM33848.1"/>
    <property type="molecule type" value="Genomic_DNA"/>
</dbReference>
<evidence type="ECO:0000313" key="12">
    <source>
        <dbReference type="Proteomes" id="UP000183766"/>
    </source>
</evidence>
<dbReference type="Proteomes" id="UP000747074">
    <property type="component" value="Unassembled WGS sequence"/>
</dbReference>
<evidence type="ECO:0000313" key="4">
    <source>
        <dbReference type="EMBL" id="KAB6336984.1"/>
    </source>
</evidence>
<dbReference type="Proteomes" id="UP001197958">
    <property type="component" value="Unassembled WGS sequence"/>
</dbReference>
<dbReference type="InterPro" id="IPR007712">
    <property type="entry name" value="RelE/ParE_toxin"/>
</dbReference>
<name>A0A1I4Q194_9BACE</name>
<evidence type="ECO:0000313" key="6">
    <source>
        <dbReference type="EMBL" id="MCA4525569.1"/>
    </source>
</evidence>
<evidence type="ECO:0000313" key="11">
    <source>
        <dbReference type="Proteomes" id="UP000183040"/>
    </source>
</evidence>
<dbReference type="Pfam" id="PF05016">
    <property type="entry name" value="ParE_toxin"/>
    <property type="match status" value="1"/>
</dbReference>
<dbReference type="Proteomes" id="UP000183040">
    <property type="component" value="Unassembled WGS sequence"/>
</dbReference>
<evidence type="ECO:0000313" key="10">
    <source>
        <dbReference type="EMBL" id="SFM33848.1"/>
    </source>
</evidence>
<evidence type="ECO:0000313" key="16">
    <source>
        <dbReference type="Proteomes" id="UP000471447"/>
    </source>
</evidence>
<evidence type="ECO:0000313" key="3">
    <source>
        <dbReference type="EMBL" id="KAB6131548.1"/>
    </source>
</evidence>
<dbReference type="Gene3D" id="3.30.2310.20">
    <property type="entry name" value="RelE-like"/>
    <property type="match status" value="1"/>
</dbReference>
<dbReference type="Proteomes" id="UP000438288">
    <property type="component" value="Unassembled WGS sequence"/>
</dbReference>
<dbReference type="EMBL" id="QROC01000062">
    <property type="protein sequence ID" value="RHK89156.1"/>
    <property type="molecule type" value="Genomic_DNA"/>
</dbReference>
<evidence type="ECO:0000313" key="2">
    <source>
        <dbReference type="EMBL" id="HJG13769.1"/>
    </source>
</evidence>
<dbReference type="EMBL" id="DYVL01000195">
    <property type="protein sequence ID" value="HJG13769.1"/>
    <property type="molecule type" value="Genomic_DNA"/>
</dbReference>
<dbReference type="EMBL" id="FNRP01000014">
    <property type="protein sequence ID" value="SEA81213.1"/>
    <property type="molecule type" value="Genomic_DNA"/>
</dbReference>
<dbReference type="AlphaFoldDB" id="A0A1I4Q194"/>
<protein>
    <submittedName>
        <fullName evidence="10">Plasmid stabilization system protein ParE</fullName>
    </submittedName>
    <submittedName>
        <fullName evidence="2">Type II toxin-antitoxin system RelE/ParE family toxin</fullName>
    </submittedName>
</protein>
<sequence>MTNIVWTQSALQTLELVYLQTLQYTKNERIAAKLHNKLIKEAEMLRTFPNAGNILNTSERVTLCYRALVVDTNYKLIYYVDANKDVIIVTVWDVRQNPDKLTKTIE</sequence>
<proteinExistence type="predicted"/>
<dbReference type="RefSeq" id="WP_008645477.1">
    <property type="nucleotide sequence ID" value="NZ_AP031409.1"/>
</dbReference>
<evidence type="ECO:0000313" key="8">
    <source>
        <dbReference type="EMBL" id="RHK89156.1"/>
    </source>
</evidence>
<dbReference type="InterPro" id="IPR035093">
    <property type="entry name" value="RelE/ParE_toxin_dom_sf"/>
</dbReference>
<evidence type="ECO:0000313" key="7">
    <source>
        <dbReference type="EMBL" id="RHK23856.1"/>
    </source>
</evidence>
<keyword evidence="1" id="KW-1277">Toxin-antitoxin system</keyword>
<reference evidence="2" key="4">
    <citation type="journal article" date="2021" name="PeerJ">
        <title>Extensive microbial diversity within the chicken gut microbiome revealed by metagenomics and culture.</title>
        <authorList>
            <person name="Gilroy R."/>
            <person name="Ravi A."/>
            <person name="Getino M."/>
            <person name="Pursley I."/>
            <person name="Horton D.L."/>
            <person name="Alikhan N.F."/>
            <person name="Baker D."/>
            <person name="Gharbi K."/>
            <person name="Hall N."/>
            <person name="Watson M."/>
            <person name="Adriaenssens E.M."/>
            <person name="Foster-Nyarko E."/>
            <person name="Jarju S."/>
            <person name="Secka A."/>
            <person name="Antonio M."/>
            <person name="Oren A."/>
            <person name="Chaudhuri R.R."/>
            <person name="La Ragione R."/>
            <person name="Hildebrand F."/>
            <person name="Pallen M.J."/>
        </authorList>
    </citation>
    <scope>NUCLEOTIDE SEQUENCE</scope>
    <source>
        <strain evidence="2">CHK154-13316</strain>
    </source>
</reference>
<dbReference type="EMBL" id="QRNE01000092">
    <property type="protein sequence ID" value="RHK23856.1"/>
    <property type="molecule type" value="Genomic_DNA"/>
</dbReference>
<accession>A0A1I4Q194</accession>
<dbReference type="Proteomes" id="UP000471447">
    <property type="component" value="Unassembled WGS sequence"/>
</dbReference>
<evidence type="ECO:0000256" key="1">
    <source>
        <dbReference type="ARBA" id="ARBA00022649"/>
    </source>
</evidence>
<reference evidence="13 14" key="2">
    <citation type="submission" date="2018-08" db="EMBL/GenBank/DDBJ databases">
        <title>A genome reference for cultivated species of the human gut microbiota.</title>
        <authorList>
            <person name="Zou Y."/>
            <person name="Xue W."/>
            <person name="Luo G."/>
        </authorList>
    </citation>
    <scope>NUCLEOTIDE SEQUENCE [LARGE SCALE GENOMIC DNA]</scope>
    <source>
        <strain evidence="8 13">AF39-6AC</strain>
        <strain evidence="7 14">AF46-11NS</strain>
    </source>
</reference>
<evidence type="ECO:0000313" key="14">
    <source>
        <dbReference type="Proteomes" id="UP000285503"/>
    </source>
</evidence>
<reference evidence="2" key="5">
    <citation type="submission" date="2021-09" db="EMBL/GenBank/DDBJ databases">
        <authorList>
            <person name="Gilroy R."/>
        </authorList>
    </citation>
    <scope>NUCLEOTIDE SEQUENCE</scope>
    <source>
        <strain evidence="2">CHK154-13316</strain>
    </source>
</reference>
<evidence type="ECO:0000313" key="17">
    <source>
        <dbReference type="Proteomes" id="UP000487596"/>
    </source>
</evidence>
<dbReference type="EMBL" id="WDCG01000022">
    <property type="protein sequence ID" value="KAB6420941.1"/>
    <property type="molecule type" value="Genomic_DNA"/>
</dbReference>
<dbReference type="EMBL" id="WDCP01000067">
    <property type="protein sequence ID" value="KAB6336984.1"/>
    <property type="molecule type" value="Genomic_DNA"/>
</dbReference>
<evidence type="ECO:0000313" key="15">
    <source>
        <dbReference type="Proteomes" id="UP000438288"/>
    </source>
</evidence>
<dbReference type="EMBL" id="JAIWWW010000045">
    <property type="protein sequence ID" value="MCA4525569.1"/>
    <property type="molecule type" value="Genomic_DNA"/>
</dbReference>
<dbReference type="Proteomes" id="UP000285503">
    <property type="component" value="Unassembled WGS sequence"/>
</dbReference>
<dbReference type="EMBL" id="WDEH01000063">
    <property type="protein sequence ID" value="KAB6131548.1"/>
    <property type="molecule type" value="Genomic_DNA"/>
</dbReference>
<dbReference type="Proteomes" id="UP000284417">
    <property type="component" value="Unassembled WGS sequence"/>
</dbReference>
<dbReference type="Proteomes" id="UP000183766">
    <property type="component" value="Unassembled WGS sequence"/>
</dbReference>
<evidence type="ECO:0000313" key="13">
    <source>
        <dbReference type="Proteomes" id="UP000284417"/>
    </source>
</evidence>
<organism evidence="10 12">
    <name type="scientific">Bacteroides xylanisolvens</name>
    <dbReference type="NCBI Taxonomy" id="371601"/>
    <lineage>
        <taxon>Bacteria</taxon>
        <taxon>Pseudomonadati</taxon>
        <taxon>Bacteroidota</taxon>
        <taxon>Bacteroidia</taxon>
        <taxon>Bacteroidales</taxon>
        <taxon>Bacteroidaceae</taxon>
        <taxon>Bacteroides</taxon>
    </lineage>
</organism>
<gene>
    <name evidence="8" type="ORF">DW042_23835</name>
    <name evidence="7" type="ORF">DW075_15650</name>
    <name evidence="3" type="ORF">GA424_23705</name>
    <name evidence="5" type="ORF">GAZ26_18140</name>
    <name evidence="4" type="ORF">GAZ43_20515</name>
    <name evidence="2" type="ORF">K8V07_17805</name>
    <name evidence="6" type="ORF">LDZ35_20415</name>
    <name evidence="9" type="ORF">SAMN04487924_11413</name>
    <name evidence="10" type="ORF">SAMN05216250_103133</name>
</gene>